<feature type="domain" description="Lipoyl-binding" evidence="3">
    <location>
        <begin position="1"/>
        <end position="82"/>
    </location>
</feature>
<dbReference type="SUPFAM" id="SSF47005">
    <property type="entry name" value="Peripheral subunit-binding domain of 2-oxo acid dehydrogenase complex"/>
    <property type="match status" value="1"/>
</dbReference>
<evidence type="ECO:0008006" key="7">
    <source>
        <dbReference type="Google" id="ProtNLM"/>
    </source>
</evidence>
<dbReference type="OrthoDB" id="537444at2759"/>
<dbReference type="STRING" id="133385.A0A2T9YP91"/>
<dbReference type="AlphaFoldDB" id="A0A2T9YP91"/>
<dbReference type="InterPro" id="IPR036625">
    <property type="entry name" value="E3-bd_dom_sf"/>
</dbReference>
<evidence type="ECO:0000313" key="5">
    <source>
        <dbReference type="EMBL" id="PVU94146.1"/>
    </source>
</evidence>
<dbReference type="InterPro" id="IPR045257">
    <property type="entry name" value="E2/Pdx1"/>
</dbReference>
<dbReference type="InterPro" id="IPR011053">
    <property type="entry name" value="Single_hybrid_motif"/>
</dbReference>
<dbReference type="SUPFAM" id="SSF51230">
    <property type="entry name" value="Single hybrid motif"/>
    <property type="match status" value="1"/>
</dbReference>
<dbReference type="InterPro" id="IPR004167">
    <property type="entry name" value="PSBD"/>
</dbReference>
<dbReference type="Gene3D" id="4.10.320.10">
    <property type="entry name" value="E3-binding domain"/>
    <property type="match status" value="1"/>
</dbReference>
<accession>A0A2T9YP91</accession>
<dbReference type="PANTHER" id="PTHR23151:SF82">
    <property type="entry name" value="PYRUVATE DEHYDROGENASE COMPLEX PROTEIN X COMPONENT, MITOCHONDRIAL"/>
    <property type="match status" value="1"/>
</dbReference>
<evidence type="ECO:0000259" key="3">
    <source>
        <dbReference type="PROSITE" id="PS50968"/>
    </source>
</evidence>
<name>A0A2T9YP91_9FUNG</name>
<dbReference type="PANTHER" id="PTHR23151">
    <property type="entry name" value="DIHYDROLIPOAMIDE ACETYL/SUCCINYL-TRANSFERASE-RELATED"/>
    <property type="match status" value="1"/>
</dbReference>
<comment type="similarity">
    <text evidence="1">Belongs to the 2-oxoacid dehydrogenase family.</text>
</comment>
<reference evidence="5 6" key="1">
    <citation type="journal article" date="2018" name="MBio">
        <title>Comparative Genomics Reveals the Core Gene Toolbox for the Fungus-Insect Symbiosis.</title>
        <authorList>
            <person name="Wang Y."/>
            <person name="Stata M."/>
            <person name="Wang W."/>
            <person name="Stajich J.E."/>
            <person name="White M.M."/>
            <person name="Moncalvo J.M."/>
        </authorList>
    </citation>
    <scope>NUCLEOTIDE SEQUENCE [LARGE SCALE GENOMIC DNA]</scope>
    <source>
        <strain evidence="5 6">SWE-8-4</strain>
    </source>
</reference>
<dbReference type="Pfam" id="PF02817">
    <property type="entry name" value="E3_binding"/>
    <property type="match status" value="1"/>
</dbReference>
<feature type="domain" description="Peripheral subunit-binding (PSBD)" evidence="4">
    <location>
        <begin position="105"/>
        <end position="143"/>
    </location>
</feature>
<protein>
    <recommendedName>
        <fullName evidence="7">Dihydrolipoamide acetyltransferase component of pyruvate dehydrogenase complex</fullName>
    </recommendedName>
</protein>
<dbReference type="Gene3D" id="2.40.50.100">
    <property type="match status" value="1"/>
</dbReference>
<evidence type="ECO:0000259" key="4">
    <source>
        <dbReference type="PROSITE" id="PS51826"/>
    </source>
</evidence>
<evidence type="ECO:0000256" key="1">
    <source>
        <dbReference type="ARBA" id="ARBA00007317"/>
    </source>
</evidence>
<dbReference type="GO" id="GO:0045254">
    <property type="term" value="C:pyruvate dehydrogenase complex"/>
    <property type="evidence" value="ECO:0007669"/>
    <property type="project" value="InterPro"/>
</dbReference>
<evidence type="ECO:0000313" key="6">
    <source>
        <dbReference type="Proteomes" id="UP000245383"/>
    </source>
</evidence>
<dbReference type="PROSITE" id="PS51826">
    <property type="entry name" value="PSBD"/>
    <property type="match status" value="1"/>
</dbReference>
<organism evidence="5 6">
    <name type="scientific">Smittium simulii</name>
    <dbReference type="NCBI Taxonomy" id="133385"/>
    <lineage>
        <taxon>Eukaryota</taxon>
        <taxon>Fungi</taxon>
        <taxon>Fungi incertae sedis</taxon>
        <taxon>Zoopagomycota</taxon>
        <taxon>Kickxellomycotina</taxon>
        <taxon>Harpellomycetes</taxon>
        <taxon>Harpellales</taxon>
        <taxon>Legeriomycetaceae</taxon>
        <taxon>Smittium</taxon>
    </lineage>
</organism>
<dbReference type="Proteomes" id="UP000245383">
    <property type="component" value="Unassembled WGS sequence"/>
</dbReference>
<keyword evidence="6" id="KW-1185">Reference proteome</keyword>
<dbReference type="GO" id="GO:0006086">
    <property type="term" value="P:pyruvate decarboxylation to acetyl-CoA"/>
    <property type="evidence" value="ECO:0007669"/>
    <property type="project" value="InterPro"/>
</dbReference>
<dbReference type="GO" id="GO:0004742">
    <property type="term" value="F:dihydrolipoyllysine-residue acetyltransferase activity"/>
    <property type="evidence" value="ECO:0007669"/>
    <property type="project" value="TreeGrafter"/>
</dbReference>
<dbReference type="PROSITE" id="PS50968">
    <property type="entry name" value="BIOTINYL_LIPOYL"/>
    <property type="match status" value="1"/>
</dbReference>
<comment type="caution">
    <text evidence="5">The sequence shown here is derived from an EMBL/GenBank/DDBJ whole genome shotgun (WGS) entry which is preliminary data.</text>
</comment>
<gene>
    <name evidence="5" type="ORF">BB561_002766</name>
</gene>
<feature type="compositionally biased region" description="Polar residues" evidence="2">
    <location>
        <begin position="80"/>
        <end position="96"/>
    </location>
</feature>
<dbReference type="EMBL" id="MBFR01000100">
    <property type="protein sequence ID" value="PVU94146.1"/>
    <property type="molecule type" value="Genomic_DNA"/>
</dbReference>
<dbReference type="InterPro" id="IPR000089">
    <property type="entry name" value="Biotin_lipoyl"/>
</dbReference>
<feature type="region of interest" description="Disordered" evidence="2">
    <location>
        <begin position="78"/>
        <end position="102"/>
    </location>
</feature>
<sequence length="408" mass="43814">MPALSPTMTEGKISSWLIKEGQSFTAGQPLLQIETDKAQMDVEAADDGSTIAILAEEGDDISKVTIPEPESVTAPEIDSKISTNSPETNTVDSTVPKTHKKASGLYSPSAHYLIKANKISNYSEISGTGPSGRVVKSDVLSFIATKKAKLDLSSVTAPLPLPPSTATKPFTNAAKVETFGNSGNYLVRALSPSTTKLYERIQFEKSSTISIVNIKKAVKSHDISAGISFAKIIASLYQGDSDLANSVIAIYVNSTSLVANTPVYVKINEALSDTTEEIIKNANAIKSASNDEIIFSIVLNYENELPQQLMTGNVLLVGAPFKRATISSISHSFNNALDFVIANSQHNRVKNITSSKNPQLETIKAEPKSNNITNWGIKLQIHAKDSSSASKNENLVKTISSKLHEIYA</sequence>
<proteinExistence type="inferred from homology"/>
<dbReference type="Pfam" id="PF00364">
    <property type="entry name" value="Biotin_lipoyl"/>
    <property type="match status" value="1"/>
</dbReference>
<dbReference type="CDD" id="cd06849">
    <property type="entry name" value="lipoyl_domain"/>
    <property type="match status" value="1"/>
</dbReference>
<evidence type="ECO:0000256" key="2">
    <source>
        <dbReference type="SAM" id="MobiDB-lite"/>
    </source>
</evidence>